<dbReference type="PANTHER" id="PTHR47957:SF3">
    <property type="entry name" value="ATP-DEPENDENT HELICASE HRQ1"/>
    <property type="match status" value="1"/>
</dbReference>
<dbReference type="EMBL" id="MWPH01000005">
    <property type="protein sequence ID" value="OVE82966.1"/>
    <property type="molecule type" value="Genomic_DNA"/>
</dbReference>
<dbReference type="SUPFAM" id="SSF52540">
    <property type="entry name" value="P-loop containing nucleoside triphosphate hydrolases"/>
    <property type="match status" value="2"/>
</dbReference>
<protein>
    <recommendedName>
        <fullName evidence="7">DEAD/DEAH box helicase</fullName>
    </recommendedName>
</protein>
<reference evidence="5 6" key="1">
    <citation type="submission" date="2017-02" db="EMBL/GenBank/DDBJ databases">
        <title>Natronthermophilus aegyptiacus gen. nov.,sp. nov., an aerobic, extremely halophilic alkalithermophilic archaeon isolated from the athalassohaline Wadi An Natrun, Egypt.</title>
        <authorList>
            <person name="Zhao B."/>
        </authorList>
    </citation>
    <scope>NUCLEOTIDE SEQUENCE [LARGE SCALE GENOMIC DNA]</scope>
    <source>
        <strain evidence="5 6">CGMCC 1.3597</strain>
    </source>
</reference>
<dbReference type="RefSeq" id="WP_087715616.1">
    <property type="nucleotide sequence ID" value="NZ_MWPH01000005.1"/>
</dbReference>
<dbReference type="Gene3D" id="3.40.50.300">
    <property type="entry name" value="P-loop containing nucleotide triphosphate hydrolases"/>
    <property type="match status" value="2"/>
</dbReference>
<keyword evidence="2" id="KW-0067">ATP-binding</keyword>
<evidence type="ECO:0008006" key="7">
    <source>
        <dbReference type="Google" id="ProtNLM"/>
    </source>
</evidence>
<name>A0A202E3V1_9EURY</name>
<evidence type="ECO:0000313" key="5">
    <source>
        <dbReference type="EMBL" id="OVE82966.1"/>
    </source>
</evidence>
<feature type="domain" description="Helicase C-terminal" evidence="4">
    <location>
        <begin position="1082"/>
        <end position="1227"/>
    </location>
</feature>
<dbReference type="Pfam" id="PF00271">
    <property type="entry name" value="Helicase_C"/>
    <property type="match status" value="1"/>
</dbReference>
<dbReference type="GO" id="GO:0036297">
    <property type="term" value="P:interstrand cross-link repair"/>
    <property type="evidence" value="ECO:0007669"/>
    <property type="project" value="TreeGrafter"/>
</dbReference>
<dbReference type="PANTHER" id="PTHR47957">
    <property type="entry name" value="ATP-DEPENDENT HELICASE HRQ1"/>
    <property type="match status" value="1"/>
</dbReference>
<keyword evidence="6" id="KW-1185">Reference proteome</keyword>
<dbReference type="GO" id="GO:0003676">
    <property type="term" value="F:nucleic acid binding"/>
    <property type="evidence" value="ECO:0007669"/>
    <property type="project" value="InterPro"/>
</dbReference>
<sequence length="1854" mass="209663">MSAYDPIELGEHAQESYAQYLIGSNQRGYQGLLNDFSHDEKTTAKQAFIRSKGPYLQGVPSAQWSETSWRSFAEDVEGKFAPVGLEEPLINAFEEQGFTNLQEHQEDAIRWLVDDNHALISASTGRGKTEAWFIPLLQYALRAKQGNVPNRAPNSIKAVITYPTKALAQDQLKRFIEYLWIANRKSGLAEDEHITIGVYDGDTPRRGQYNNGKKTHKYLEDSYEYFELPDSIADELASSDRVRETEVPRLHVKKEGSEYFLQTRQSYGGEFLKFVHLTRDRMEANPPDILLTNPDTINYRLFNINDEKAHRLFVDQPKFLVFDEVHTYEGLFGAHVSSLVKRLRRLRKARDVDDPLRLVASSATVGHKEELFQRLFGVPHGDPYEIIEEDTIVEAPSPVGSLPKYVTSEIVDAASLRADLERWYAGEPVQTYSWLDDLGIKPNDCRGTDAVLRTAADAGSIPWLTHLHEVLRDPTEIDDIANAPRPADFVDYIATTYGVDAETAETAAQNVLSLFEAGDFEIRVHVFNWPVDGYYKCLHCHSIYPSPQSCDCDESAGHSSFVTKIRLCNKCGEQLYEAWYCPDCADVRPLRQETEGEYLYANEPECSHENHGDLTRVYFTPEYECESCERTATPSESLGSCDACGGLLTRTEDGIACKNPECSNEGRTVDTACNNCGGRLSAEDDLSFECDDPECDKHGQEQSGTECSACDAPLIPRLVLPWVCTDEDHGGHHAPEGLTGGCSCGRNTFVLSAYIDTQEADYCEECNADRNDVYYLPGSGCAIHGDDDVKRVHKSFNLRAAYRDQDGNIRLQTPSVAKHALPCYHQYRDYDHLMRSPTNTGVTMSQFMLRKLSDDHGDQSAGKLMSFADSYHDMERLANDFDEPEKLLFIQQQMLRYVDETGETTLAELIEQTRSRAREYWNELGASSDIIDDEIGFFEWTGTIIGELLPGSYRLFNGDYGRTYGRMVSNGLLNIDFAETPPLNEHRKVCAELLDNNRVTRESLMESLREDRAVDSPTEVIADLRSNGLILVDEDTDRVQLNPDKILVRAVNSERPIRYLYQTDKFVSDATARVADTNYRNAVEFTIPYTDRTTLQSPHFNRDAYWATTTETRLLLSQVYKGDLKADERRRIEHEFKRNAVPNFLSTGPAMEIGIDIGDLNTLLLLGSPPNTNAYLQRIGRAGRSAGKSLVTTISKRNPIDFYYHKRPEDLISSEEKPIPLDQHNEHVLRSALTWATMDYIAANYHIPWKSEKVIEGSRITCPEPSEWNRFKKDSTRSAPDSEYLTFNRVYYGNVTETAKGQTLAVLEAIVQSDDGVRAWLEDILDYAYCRNCGHIYDSAVTGDCNNCNEDTPLKVAKVEYSDIIDKSIAEFGERLVRFAYEYHEDLTAEQSALEERRSEQSEIIADAKQSTGFGDFSSTDDEEVQDAKRKLETIRSEIKTVDELLDEYDDMSLANVHDRSIRSEFTPQLRVFGDNVAVTRYRRNPKTGKINEEQESTWDRNAAMALRELHPYAYNLKNKRGYVVTRVHEDTEGTKELRAELGTQLRCGNCGAEEEWRGQNVCPDCGATGPDVDRVEPIALKRVELSDKERQFGDRRSEDIYPLSNYHTSPRNTFAHVTTRVSEFEPDERTVLTDAKENPIVELTHGDIEITEAVDSYTTSYSDGQSDPKEQTLTLCGERHCNSIVSKNTDDEPVCLRDPEHDTSKQREVMVGRMFQTKGIRLMPAKGSSLTERELHTLTHGFRLALQRIGGVEIRSLQESFDYEEGEMEAFIFESTVGGNGVTELLYNVEDGQQVELEDALSVMAENFGTCDCTSGCPECIFQYGCDENNKDYTFDKSGLVARLDGLSTVEDD</sequence>
<dbReference type="InterPro" id="IPR011545">
    <property type="entry name" value="DEAD/DEAH_box_helicase_dom"/>
</dbReference>
<dbReference type="InterPro" id="IPR014001">
    <property type="entry name" value="Helicase_ATP-bd"/>
</dbReference>
<evidence type="ECO:0000256" key="2">
    <source>
        <dbReference type="ARBA" id="ARBA00022840"/>
    </source>
</evidence>
<keyword evidence="1" id="KW-0547">Nucleotide-binding</keyword>
<gene>
    <name evidence="5" type="ORF">B2G88_18435</name>
</gene>
<organism evidence="5 6">
    <name type="scientific">Natronolimnobius baerhuensis</name>
    <dbReference type="NCBI Taxonomy" id="253108"/>
    <lineage>
        <taxon>Archaea</taxon>
        <taxon>Methanobacteriati</taxon>
        <taxon>Methanobacteriota</taxon>
        <taxon>Stenosarchaea group</taxon>
        <taxon>Halobacteria</taxon>
        <taxon>Halobacteriales</taxon>
        <taxon>Natrialbaceae</taxon>
        <taxon>Natronolimnobius</taxon>
    </lineage>
</organism>
<dbReference type="Proteomes" id="UP000196084">
    <property type="component" value="Unassembled WGS sequence"/>
</dbReference>
<accession>A0A202E3V1</accession>
<comment type="caution">
    <text evidence="5">The sequence shown here is derived from an EMBL/GenBank/DDBJ whole genome shotgun (WGS) entry which is preliminary data.</text>
</comment>
<dbReference type="SMART" id="SM00487">
    <property type="entry name" value="DEXDc"/>
    <property type="match status" value="1"/>
</dbReference>
<dbReference type="InterPro" id="IPR001650">
    <property type="entry name" value="Helicase_C-like"/>
</dbReference>
<dbReference type="GO" id="GO:0043138">
    <property type="term" value="F:3'-5' DNA helicase activity"/>
    <property type="evidence" value="ECO:0007669"/>
    <property type="project" value="TreeGrafter"/>
</dbReference>
<feature type="domain" description="Helicase ATP-binding" evidence="3">
    <location>
        <begin position="109"/>
        <end position="383"/>
    </location>
</feature>
<dbReference type="SMART" id="SM00490">
    <property type="entry name" value="HELICc"/>
    <property type="match status" value="1"/>
</dbReference>
<dbReference type="InterPro" id="IPR027417">
    <property type="entry name" value="P-loop_NTPase"/>
</dbReference>
<proteinExistence type="predicted"/>
<dbReference type="OrthoDB" id="36796at2157"/>
<dbReference type="PROSITE" id="PS51192">
    <property type="entry name" value="HELICASE_ATP_BIND_1"/>
    <property type="match status" value="1"/>
</dbReference>
<evidence type="ECO:0000256" key="1">
    <source>
        <dbReference type="ARBA" id="ARBA00022741"/>
    </source>
</evidence>
<evidence type="ECO:0000313" key="6">
    <source>
        <dbReference type="Proteomes" id="UP000196084"/>
    </source>
</evidence>
<evidence type="ECO:0000259" key="4">
    <source>
        <dbReference type="PROSITE" id="PS51194"/>
    </source>
</evidence>
<dbReference type="PROSITE" id="PS51194">
    <property type="entry name" value="HELICASE_CTER"/>
    <property type="match status" value="1"/>
</dbReference>
<dbReference type="GO" id="GO:0005524">
    <property type="term" value="F:ATP binding"/>
    <property type="evidence" value="ECO:0007669"/>
    <property type="project" value="UniProtKB-KW"/>
</dbReference>
<dbReference type="Pfam" id="PF00270">
    <property type="entry name" value="DEAD"/>
    <property type="match status" value="2"/>
</dbReference>
<dbReference type="GO" id="GO:0006289">
    <property type="term" value="P:nucleotide-excision repair"/>
    <property type="evidence" value="ECO:0007669"/>
    <property type="project" value="TreeGrafter"/>
</dbReference>
<evidence type="ECO:0000259" key="3">
    <source>
        <dbReference type="PROSITE" id="PS51192"/>
    </source>
</evidence>